<proteinExistence type="predicted"/>
<keyword evidence="1" id="KW-0472">Membrane</keyword>
<keyword evidence="1" id="KW-1133">Transmembrane helix</keyword>
<dbReference type="EMBL" id="AH010683">
    <property type="protein sequence ID" value="AAK43567.1"/>
    <property type="molecule type" value="Genomic_DNA"/>
</dbReference>
<organismHost>
    <name type="scientific">Bos taurus</name>
    <name type="common">Bovine</name>
    <dbReference type="NCBI Taxonomy" id="9913"/>
</organismHost>
<accession>Q91T25</accession>
<reference evidence="2" key="1">
    <citation type="submission" date="2001-01" db="EMBL/GenBank/DDBJ databases">
        <title>Molecular characterization of important regions of the Lumpy skin disease virus genome.</title>
        <authorList>
            <person name="Stipinovich C."/>
            <person name="Vreede F.T."/>
            <person name="Kara P.D."/>
            <person name="Wallace D.B."/>
            <person name="Nel L.H."/>
            <person name="Viljoen G.J."/>
        </authorList>
    </citation>
    <scope>NUCLEOTIDE SEQUENCE</scope>
    <source>
        <strain evidence="2">Neethling</strain>
    </source>
</reference>
<organism evidence="2">
    <name type="scientific">Lumpy skin disease virus</name>
    <name type="common">LSDV</name>
    <dbReference type="NCBI Taxonomy" id="59509"/>
    <lineage>
        <taxon>Viruses</taxon>
        <taxon>Varidnaviria</taxon>
        <taxon>Bamfordvirae</taxon>
        <taxon>Nucleocytoviricota</taxon>
        <taxon>Pokkesviricetes</taxon>
        <taxon>Chitovirales</taxon>
        <taxon>Poxviridae</taxon>
        <taxon>Chordopoxvirinae</taxon>
        <taxon>Capripoxvirus</taxon>
        <taxon>Capripoxvirus lumpyskinpox</taxon>
    </lineage>
</organism>
<keyword evidence="1" id="KW-0812">Transmembrane</keyword>
<dbReference type="Pfam" id="PF03003">
    <property type="entry name" value="Pox_G9-A16"/>
    <property type="match status" value="1"/>
</dbReference>
<protein>
    <submittedName>
        <fullName evidence="2">Uncharacterized protein</fullName>
    </submittedName>
</protein>
<feature type="transmembrane region" description="Helical" evidence="1">
    <location>
        <begin position="117"/>
        <end position="137"/>
    </location>
</feature>
<dbReference type="InterPro" id="IPR004251">
    <property type="entry name" value="Pox_virus_G9/A16"/>
</dbReference>
<evidence type="ECO:0000256" key="1">
    <source>
        <dbReference type="SAM" id="Phobius"/>
    </source>
</evidence>
<name>Q91T25_LSDV</name>
<sequence length="139" mass="16079">MLDEDIYSFCDKNENDIRCGCLNPDSSIIKMGEETRLPYYCWYEPCKRSDALIVKSLKKNISLCNISDCRVTLGNIKIKNGYIDVKNVCGTNSSFTNEYIRTKYLNQEIEEPIIHPIWLPISLFIITSLILITYIILLI</sequence>
<evidence type="ECO:0000313" key="2">
    <source>
        <dbReference type="EMBL" id="AAK43567.1"/>
    </source>
</evidence>